<organism evidence="9">
    <name type="scientific">Schlesneria paludicola</name>
    <dbReference type="NCBI Taxonomy" id="360056"/>
    <lineage>
        <taxon>Bacteria</taxon>
        <taxon>Pseudomonadati</taxon>
        <taxon>Planctomycetota</taxon>
        <taxon>Planctomycetia</taxon>
        <taxon>Planctomycetales</taxon>
        <taxon>Planctomycetaceae</taxon>
        <taxon>Schlesneria</taxon>
    </lineage>
</organism>
<feature type="domain" description="MacB-like periplasmic core" evidence="8">
    <location>
        <begin position="25"/>
        <end position="228"/>
    </location>
</feature>
<evidence type="ECO:0000256" key="6">
    <source>
        <dbReference type="SAM" id="Phobius"/>
    </source>
</evidence>
<evidence type="ECO:0000259" key="8">
    <source>
        <dbReference type="Pfam" id="PF12704"/>
    </source>
</evidence>
<feature type="transmembrane region" description="Helical" evidence="6">
    <location>
        <begin position="303"/>
        <end position="332"/>
    </location>
</feature>
<comment type="subcellular location">
    <subcellularLocation>
        <location evidence="1">Cell membrane</location>
        <topology evidence="1">Multi-pass membrane protein</topology>
    </subcellularLocation>
</comment>
<dbReference type="InterPro" id="IPR025857">
    <property type="entry name" value="MacB_PCD"/>
</dbReference>
<evidence type="ECO:0000256" key="5">
    <source>
        <dbReference type="ARBA" id="ARBA00023136"/>
    </source>
</evidence>
<dbReference type="EMBL" id="DSOK01000345">
    <property type="protein sequence ID" value="HEN16293.1"/>
    <property type="molecule type" value="Genomic_DNA"/>
</dbReference>
<dbReference type="GO" id="GO:0005886">
    <property type="term" value="C:plasma membrane"/>
    <property type="evidence" value="ECO:0007669"/>
    <property type="project" value="UniProtKB-SubCell"/>
</dbReference>
<evidence type="ECO:0000256" key="4">
    <source>
        <dbReference type="ARBA" id="ARBA00022989"/>
    </source>
</evidence>
<keyword evidence="3 6" id="KW-0812">Transmembrane</keyword>
<dbReference type="Pfam" id="PF02687">
    <property type="entry name" value="FtsX"/>
    <property type="match status" value="1"/>
</dbReference>
<dbReference type="PANTHER" id="PTHR43738:SF3">
    <property type="entry name" value="ABC TRANSPORTER PERMEASE"/>
    <property type="match status" value="1"/>
</dbReference>
<dbReference type="InterPro" id="IPR003838">
    <property type="entry name" value="ABC3_permease_C"/>
</dbReference>
<evidence type="ECO:0000259" key="7">
    <source>
        <dbReference type="Pfam" id="PF02687"/>
    </source>
</evidence>
<sequence>MLAMKLSLLVVKSLSRNKLRTTVTSLGIVVLVAITSIVTTVTTTVRRKMLSRPDETRLIVTERWVAPSRVPLRYVPDIAGLEGVRDWTTMNTVFGFLDESRRLDRTVLTIATRPDNIQSMFSGLEAVPAEAIAAFRQRKDGVLAGPALMQTMGWEVGRQFTFVSASFPPVDVPFTVVGVLPPGDWSNAVFCRHDYYMDVTGDRSAVNCVLLDVEQGSGAQRLAAQVDATFGGRQPALKVETESAGVSRFADRAQALLQILDGIVAVLLIDMAIILSNSIGISIRERRVEMAMLKVLGFQPLHIIALVVSEAMLVGGLAGALGTAAVCVLSSLTVGDFIPVMLWNRLFLQFPIPWSTVLLGMALGLGVGLGGSLLPATAARHIKVSDVFAKIA</sequence>
<dbReference type="InterPro" id="IPR051125">
    <property type="entry name" value="ABC-4/HrtB_transporter"/>
</dbReference>
<evidence type="ECO:0000313" key="9">
    <source>
        <dbReference type="EMBL" id="HEN16293.1"/>
    </source>
</evidence>
<keyword evidence="2" id="KW-1003">Cell membrane</keyword>
<reference evidence="9" key="1">
    <citation type="journal article" date="2020" name="mSystems">
        <title>Genome- and Community-Level Interaction Insights into Carbon Utilization and Element Cycling Functions of Hydrothermarchaeota in Hydrothermal Sediment.</title>
        <authorList>
            <person name="Zhou Z."/>
            <person name="Liu Y."/>
            <person name="Xu W."/>
            <person name="Pan J."/>
            <person name="Luo Z.H."/>
            <person name="Li M."/>
        </authorList>
    </citation>
    <scope>NUCLEOTIDE SEQUENCE [LARGE SCALE GENOMIC DNA]</scope>
    <source>
        <strain evidence="9">SpSt-339</strain>
    </source>
</reference>
<feature type="transmembrane region" description="Helical" evidence="6">
    <location>
        <begin position="21"/>
        <end position="41"/>
    </location>
</feature>
<accession>A0A7C2P4M0</accession>
<gene>
    <name evidence="9" type="ORF">ENQ76_12595</name>
</gene>
<evidence type="ECO:0000256" key="1">
    <source>
        <dbReference type="ARBA" id="ARBA00004651"/>
    </source>
</evidence>
<protein>
    <submittedName>
        <fullName evidence="9">ABC transporter permease</fullName>
    </submittedName>
</protein>
<name>A0A7C2P4M0_9PLAN</name>
<dbReference type="PANTHER" id="PTHR43738">
    <property type="entry name" value="ABC TRANSPORTER, MEMBRANE PROTEIN"/>
    <property type="match status" value="1"/>
</dbReference>
<dbReference type="Pfam" id="PF12704">
    <property type="entry name" value="MacB_PCD"/>
    <property type="match status" value="1"/>
</dbReference>
<dbReference type="AlphaFoldDB" id="A0A7C2P4M0"/>
<feature type="transmembrane region" description="Helical" evidence="6">
    <location>
        <begin position="352"/>
        <end position="374"/>
    </location>
</feature>
<keyword evidence="4 6" id="KW-1133">Transmembrane helix</keyword>
<feature type="transmembrane region" description="Helical" evidence="6">
    <location>
        <begin position="262"/>
        <end position="283"/>
    </location>
</feature>
<evidence type="ECO:0000256" key="3">
    <source>
        <dbReference type="ARBA" id="ARBA00022692"/>
    </source>
</evidence>
<feature type="domain" description="ABC3 transporter permease C-terminal" evidence="7">
    <location>
        <begin position="264"/>
        <end position="382"/>
    </location>
</feature>
<comment type="caution">
    <text evidence="9">The sequence shown here is derived from an EMBL/GenBank/DDBJ whole genome shotgun (WGS) entry which is preliminary data.</text>
</comment>
<keyword evidence="5 6" id="KW-0472">Membrane</keyword>
<proteinExistence type="predicted"/>
<evidence type="ECO:0000256" key="2">
    <source>
        <dbReference type="ARBA" id="ARBA00022475"/>
    </source>
</evidence>